<name>A0A367KEK6_RHIAZ</name>
<protein>
    <submittedName>
        <fullName evidence="2">Uncharacterized protein</fullName>
    </submittedName>
</protein>
<accession>A0A367KEK6</accession>
<gene>
    <name evidence="2" type="ORF">CU097_014819</name>
</gene>
<reference evidence="2 3" key="1">
    <citation type="journal article" date="2018" name="G3 (Bethesda)">
        <title>Phylogenetic and Phylogenomic Definition of Rhizopus Species.</title>
        <authorList>
            <person name="Gryganskyi A.P."/>
            <person name="Golan J."/>
            <person name="Dolatabadi S."/>
            <person name="Mondo S."/>
            <person name="Robb S."/>
            <person name="Idnurm A."/>
            <person name="Muszewska A."/>
            <person name="Steczkiewicz K."/>
            <person name="Masonjones S."/>
            <person name="Liao H.L."/>
            <person name="Gajdeczka M.T."/>
            <person name="Anike F."/>
            <person name="Vuek A."/>
            <person name="Anishchenko I.M."/>
            <person name="Voigt K."/>
            <person name="de Hoog G.S."/>
            <person name="Smith M.E."/>
            <person name="Heitman J."/>
            <person name="Vilgalys R."/>
            <person name="Stajich J.E."/>
        </authorList>
    </citation>
    <scope>NUCLEOTIDE SEQUENCE [LARGE SCALE GENOMIC DNA]</scope>
    <source>
        <strain evidence="2 3">CBS 357.93</strain>
    </source>
</reference>
<evidence type="ECO:0000256" key="1">
    <source>
        <dbReference type="SAM" id="MobiDB-lite"/>
    </source>
</evidence>
<evidence type="ECO:0000313" key="3">
    <source>
        <dbReference type="Proteomes" id="UP000252139"/>
    </source>
</evidence>
<evidence type="ECO:0000313" key="2">
    <source>
        <dbReference type="EMBL" id="RCI00646.1"/>
    </source>
</evidence>
<dbReference type="AlphaFoldDB" id="A0A367KEK6"/>
<feature type="compositionally biased region" description="Basic residues" evidence="1">
    <location>
        <begin position="96"/>
        <end position="105"/>
    </location>
</feature>
<dbReference type="EMBL" id="PJQL01000048">
    <property type="protein sequence ID" value="RCI00646.1"/>
    <property type="molecule type" value="Genomic_DNA"/>
</dbReference>
<organism evidence="2 3">
    <name type="scientific">Rhizopus azygosporus</name>
    <name type="common">Rhizopus microsporus var. azygosporus</name>
    <dbReference type="NCBI Taxonomy" id="86630"/>
    <lineage>
        <taxon>Eukaryota</taxon>
        <taxon>Fungi</taxon>
        <taxon>Fungi incertae sedis</taxon>
        <taxon>Mucoromycota</taxon>
        <taxon>Mucoromycotina</taxon>
        <taxon>Mucoromycetes</taxon>
        <taxon>Mucorales</taxon>
        <taxon>Mucorineae</taxon>
        <taxon>Rhizopodaceae</taxon>
        <taxon>Rhizopus</taxon>
    </lineage>
</organism>
<feature type="region of interest" description="Disordered" evidence="1">
    <location>
        <begin position="96"/>
        <end position="127"/>
    </location>
</feature>
<proteinExistence type="predicted"/>
<keyword evidence="3" id="KW-1185">Reference proteome</keyword>
<comment type="caution">
    <text evidence="2">The sequence shown here is derived from an EMBL/GenBank/DDBJ whole genome shotgun (WGS) entry which is preliminary data.</text>
</comment>
<dbReference type="OrthoDB" id="2289259at2759"/>
<dbReference type="Proteomes" id="UP000252139">
    <property type="component" value="Unassembled WGS sequence"/>
</dbReference>
<sequence length="175" mass="20562">MTAGPDHSHKVYYQQQTKVRCWIPTLLQATSSSTKVWVTASNECVQAKWPEQKQQGRPSTVSISFKRIFEVAKTTRDSIHEFKVFSLQISSTVRTRKRASRRNKVQHGENEVQQDEDKEEGQKENEVQQEALNKAEHDELEKLNKSSCINLLNKTFYYSHRIRLWFRKSVQIDKH</sequence>